<dbReference type="InterPro" id="IPR036249">
    <property type="entry name" value="Thioredoxin-like_sf"/>
</dbReference>
<evidence type="ECO:0000256" key="1">
    <source>
        <dbReference type="SAM" id="Phobius"/>
    </source>
</evidence>
<evidence type="ECO:0000313" key="3">
    <source>
        <dbReference type="Proteomes" id="UP000230405"/>
    </source>
</evidence>
<dbReference type="Proteomes" id="UP000230405">
    <property type="component" value="Unassembled WGS sequence"/>
</dbReference>
<accession>A0A2M7VGH4</accession>
<feature type="transmembrane region" description="Helical" evidence="1">
    <location>
        <begin position="285"/>
        <end position="310"/>
    </location>
</feature>
<comment type="caution">
    <text evidence="2">The sequence shown here is derived from an EMBL/GenBank/DDBJ whole genome shotgun (WGS) entry which is preliminary data.</text>
</comment>
<organism evidence="2 3">
    <name type="scientific">Candidatus Komeilibacteria bacterium CG_4_10_14_0_2_um_filter_37_10</name>
    <dbReference type="NCBI Taxonomy" id="1974470"/>
    <lineage>
        <taxon>Bacteria</taxon>
        <taxon>Candidatus Komeiliibacteriota</taxon>
    </lineage>
</organism>
<dbReference type="AlphaFoldDB" id="A0A2M7VGH4"/>
<evidence type="ECO:0000313" key="2">
    <source>
        <dbReference type="EMBL" id="PIZ99840.1"/>
    </source>
</evidence>
<dbReference type="SUPFAM" id="SSF52833">
    <property type="entry name" value="Thioredoxin-like"/>
    <property type="match status" value="1"/>
</dbReference>
<feature type="transmembrane region" description="Helical" evidence="1">
    <location>
        <begin position="365"/>
        <end position="384"/>
    </location>
</feature>
<sequence length="392" mass="44083">MRIKYFFITILLLVLVIPNTVLAVEQKPTINFFWGEGCPHCTQEEFFLQQLVQTEPDVIINRFEVFNNRDNAKLLDQVAEQLNVSANGVPVTIIGSNYQIGYLNDQTTGTWIKQQLAICRQQSCSDAVSQFTQPPETKPRVDSEPNFISLPLFGQVDTSQISLGALTLIIGFLDGFNPCAMWTLILLISLLLGIESKKRRWLLGLAFLSSSAIVYYLFLAAWLNIFMFLGMIMIIRMAIGLVALLAGYLNLRSWQQQRTGCEAKDEEKKKATYQRLRVILSKNNIALALLGIVLLGAAVNMVELLCSAGLPAIYTQLLAQANLSTGQYYWYLFWYIIFYMLDDLIVFSVAMIVLKPIGVSGKYSLWVKLIGGVLMVLLGLIMIFQPSLLMFG</sequence>
<evidence type="ECO:0008006" key="4">
    <source>
        <dbReference type="Google" id="ProtNLM"/>
    </source>
</evidence>
<dbReference type="Gene3D" id="3.40.30.10">
    <property type="entry name" value="Glutaredoxin"/>
    <property type="match status" value="1"/>
</dbReference>
<feature type="transmembrane region" description="Helical" evidence="1">
    <location>
        <begin position="225"/>
        <end position="249"/>
    </location>
</feature>
<keyword evidence="1" id="KW-0812">Transmembrane</keyword>
<keyword evidence="1" id="KW-1133">Transmembrane helix</keyword>
<proteinExistence type="predicted"/>
<feature type="transmembrane region" description="Helical" evidence="1">
    <location>
        <begin position="175"/>
        <end position="194"/>
    </location>
</feature>
<reference evidence="3" key="1">
    <citation type="submission" date="2017-09" db="EMBL/GenBank/DDBJ databases">
        <title>Depth-based differentiation of microbial function through sediment-hosted aquifers and enrichment of novel symbionts in the deep terrestrial subsurface.</title>
        <authorList>
            <person name="Probst A.J."/>
            <person name="Ladd B."/>
            <person name="Jarett J.K."/>
            <person name="Geller-Mcgrath D.E."/>
            <person name="Sieber C.M.K."/>
            <person name="Emerson J.B."/>
            <person name="Anantharaman K."/>
            <person name="Thomas B.C."/>
            <person name="Malmstrom R."/>
            <person name="Stieglmeier M."/>
            <person name="Klingl A."/>
            <person name="Woyke T."/>
            <person name="Ryan C.M."/>
            <person name="Banfield J.F."/>
        </authorList>
    </citation>
    <scope>NUCLEOTIDE SEQUENCE [LARGE SCALE GENOMIC DNA]</scope>
</reference>
<protein>
    <recommendedName>
        <fullName evidence="4">Thioredoxin domain-containing protein</fullName>
    </recommendedName>
</protein>
<feature type="transmembrane region" description="Helical" evidence="1">
    <location>
        <begin position="330"/>
        <end position="353"/>
    </location>
</feature>
<keyword evidence="1" id="KW-0472">Membrane</keyword>
<feature type="transmembrane region" description="Helical" evidence="1">
    <location>
        <begin position="201"/>
        <end position="219"/>
    </location>
</feature>
<gene>
    <name evidence="2" type="ORF">COX77_00335</name>
</gene>
<name>A0A2M7VGH4_9BACT</name>
<dbReference type="EMBL" id="PFPO01000007">
    <property type="protein sequence ID" value="PIZ99840.1"/>
    <property type="molecule type" value="Genomic_DNA"/>
</dbReference>